<evidence type="ECO:0000313" key="3">
    <source>
        <dbReference type="EMBL" id="SDG90803.1"/>
    </source>
</evidence>
<dbReference type="OrthoDB" id="8193702at2"/>
<feature type="region of interest" description="Disordered" evidence="1">
    <location>
        <begin position="1"/>
        <end position="25"/>
    </location>
</feature>
<dbReference type="InterPro" id="IPR016181">
    <property type="entry name" value="Acyl_CoA_acyltransferase"/>
</dbReference>
<dbReference type="GO" id="GO:0016740">
    <property type="term" value="F:transferase activity"/>
    <property type="evidence" value="ECO:0007669"/>
    <property type="project" value="UniProtKB-KW"/>
</dbReference>
<dbReference type="RefSeq" id="WP_090597631.1">
    <property type="nucleotide sequence ID" value="NZ_FNCS01000012.1"/>
</dbReference>
<evidence type="ECO:0000259" key="2">
    <source>
        <dbReference type="Pfam" id="PF13480"/>
    </source>
</evidence>
<dbReference type="AlphaFoldDB" id="A0A1G7Y366"/>
<dbReference type="EMBL" id="FNCS01000012">
    <property type="protein sequence ID" value="SDG90803.1"/>
    <property type="molecule type" value="Genomic_DNA"/>
</dbReference>
<keyword evidence="4" id="KW-1185">Reference proteome</keyword>
<evidence type="ECO:0000313" key="4">
    <source>
        <dbReference type="Proteomes" id="UP000199495"/>
    </source>
</evidence>
<sequence>MSTPNVTTLGRLPAESSEAPSSLSAQTFDSLAAAEPVWRELETRGRLTPYQRFDWIRAYMESGFGAKGDIAILTLSAASRPIALVPFLIQRRFGLRIAQIIGMPISNGDAVIFDPDFIHLLTRDALRSAFKTLPADLVNFHCVAPHAGPTANPLLAFPHTPSPDHFYANELVPGDTPYIEQSLPHKRRTNIKRSRRRLAEALGEVRLEHAQSADDIDAMLEIFLEQRSARFKTMGIENVFARPHFRTFFRRLCVEGLGQDRPAMRVHALYAGDTVVATSLGTYGANHYSQYINSTDSGEASRYSLMGVTLSLLVDELRETGVTGLDMGLGDFDYKLDWTRKTVVHDIVIANSALGRAATPLLRNARSLKRTIKQTPQLWRAARALQSFKTALSGRKKG</sequence>
<dbReference type="Gene3D" id="3.40.630.30">
    <property type="match status" value="1"/>
</dbReference>
<keyword evidence="3" id="KW-0808">Transferase</keyword>
<name>A0A1G7Y366_9HYPH</name>
<dbReference type="InterPro" id="IPR038740">
    <property type="entry name" value="BioF2-like_GNAT_dom"/>
</dbReference>
<evidence type="ECO:0000256" key="1">
    <source>
        <dbReference type="SAM" id="MobiDB-lite"/>
    </source>
</evidence>
<organism evidence="3 4">
    <name type="scientific">Pelagibacterium luteolum</name>
    <dbReference type="NCBI Taxonomy" id="440168"/>
    <lineage>
        <taxon>Bacteria</taxon>
        <taxon>Pseudomonadati</taxon>
        <taxon>Pseudomonadota</taxon>
        <taxon>Alphaproteobacteria</taxon>
        <taxon>Hyphomicrobiales</taxon>
        <taxon>Devosiaceae</taxon>
        <taxon>Pelagibacterium</taxon>
    </lineage>
</organism>
<dbReference type="Pfam" id="PF13480">
    <property type="entry name" value="Acetyltransf_6"/>
    <property type="match status" value="1"/>
</dbReference>
<accession>A0A1G7Y366</accession>
<dbReference type="Proteomes" id="UP000199495">
    <property type="component" value="Unassembled WGS sequence"/>
</dbReference>
<gene>
    <name evidence="3" type="ORF">SAMN04487974_11223</name>
</gene>
<feature type="compositionally biased region" description="Low complexity" evidence="1">
    <location>
        <begin position="12"/>
        <end position="25"/>
    </location>
</feature>
<protein>
    <submittedName>
        <fullName evidence="3">Acetyltransferase involved in cellulose biosynthesis, CelD/BcsL family</fullName>
    </submittedName>
</protein>
<dbReference type="SUPFAM" id="SSF55729">
    <property type="entry name" value="Acyl-CoA N-acyltransferases (Nat)"/>
    <property type="match status" value="1"/>
</dbReference>
<dbReference type="STRING" id="440168.SAMN04487974_11223"/>
<proteinExistence type="predicted"/>
<reference evidence="3 4" key="1">
    <citation type="submission" date="2016-10" db="EMBL/GenBank/DDBJ databases">
        <authorList>
            <person name="de Groot N.N."/>
        </authorList>
    </citation>
    <scope>NUCLEOTIDE SEQUENCE [LARGE SCALE GENOMIC DNA]</scope>
    <source>
        <strain evidence="3 4">CGMCC 1.10267</strain>
    </source>
</reference>
<feature type="domain" description="BioF2-like acetyltransferase" evidence="2">
    <location>
        <begin position="186"/>
        <end position="335"/>
    </location>
</feature>